<comment type="caution">
    <text evidence="13">The sequence shown here is derived from an EMBL/GenBank/DDBJ whole genome shotgun (WGS) entry which is preliminary data.</text>
</comment>
<keyword evidence="14" id="KW-1185">Reference proteome</keyword>
<keyword evidence="8" id="KW-0843">Virulence</keyword>
<dbReference type="CDD" id="cd16922">
    <property type="entry name" value="HATPase_EvgS-ArcB-TorS-like"/>
    <property type="match status" value="1"/>
</dbReference>
<keyword evidence="11" id="KW-0812">Transmembrane</keyword>
<feature type="domain" description="Histidine kinase" evidence="12">
    <location>
        <begin position="245"/>
        <end position="474"/>
    </location>
</feature>
<dbReference type="Gene3D" id="1.10.287.130">
    <property type="match status" value="1"/>
</dbReference>
<dbReference type="GO" id="GO:0000155">
    <property type="term" value="F:phosphorelay sensor kinase activity"/>
    <property type="evidence" value="ECO:0007669"/>
    <property type="project" value="InterPro"/>
</dbReference>
<dbReference type="CDD" id="cd00082">
    <property type="entry name" value="HisKA"/>
    <property type="match status" value="1"/>
</dbReference>
<dbReference type="InterPro" id="IPR003594">
    <property type="entry name" value="HATPase_dom"/>
</dbReference>
<evidence type="ECO:0000256" key="6">
    <source>
        <dbReference type="ARBA" id="ARBA00022777"/>
    </source>
</evidence>
<comment type="function">
    <text evidence="9">Member of the two-component regulatory system BvgS/BvgA. Phosphorylates BvgA via a four-step phosphorelay in response to environmental signals.</text>
</comment>
<dbReference type="Pfam" id="PF02518">
    <property type="entry name" value="HATPase_c"/>
    <property type="match status" value="1"/>
</dbReference>
<gene>
    <name evidence="13" type="ORF">GCM10011396_51200</name>
</gene>
<dbReference type="SUPFAM" id="SSF55874">
    <property type="entry name" value="ATPase domain of HSP90 chaperone/DNA topoisomerase II/histidine kinase"/>
    <property type="match status" value="1"/>
</dbReference>
<dbReference type="InterPro" id="IPR036890">
    <property type="entry name" value="HATPase_C_sf"/>
</dbReference>
<keyword evidence="11" id="KW-0472">Membrane</keyword>
<dbReference type="Pfam" id="PF00512">
    <property type="entry name" value="HisKA"/>
    <property type="match status" value="1"/>
</dbReference>
<evidence type="ECO:0000313" key="13">
    <source>
        <dbReference type="EMBL" id="GGC97439.1"/>
    </source>
</evidence>
<dbReference type="Gene3D" id="3.30.565.10">
    <property type="entry name" value="Histidine kinase-like ATPase, C-terminal domain"/>
    <property type="match status" value="1"/>
</dbReference>
<dbReference type="PANTHER" id="PTHR43047:SF63">
    <property type="entry name" value="HISTIDINE KINASE"/>
    <property type="match status" value="1"/>
</dbReference>
<dbReference type="InterPro" id="IPR036097">
    <property type="entry name" value="HisK_dim/P_sf"/>
</dbReference>
<dbReference type="GO" id="GO:0005886">
    <property type="term" value="C:plasma membrane"/>
    <property type="evidence" value="ECO:0007669"/>
    <property type="project" value="TreeGrafter"/>
</dbReference>
<evidence type="ECO:0000256" key="7">
    <source>
        <dbReference type="ARBA" id="ARBA00023012"/>
    </source>
</evidence>
<feature type="transmembrane region" description="Helical" evidence="11">
    <location>
        <begin position="184"/>
        <end position="204"/>
    </location>
</feature>
<dbReference type="EC" id="2.7.13.3" evidence="2"/>
<dbReference type="Pfam" id="PF05227">
    <property type="entry name" value="CHASE3"/>
    <property type="match status" value="1"/>
</dbReference>
<dbReference type="FunFam" id="3.30.565.10:FF:000010">
    <property type="entry name" value="Sensor histidine kinase RcsC"/>
    <property type="match status" value="1"/>
</dbReference>
<keyword evidence="3" id="KW-0597">Phosphoprotein</keyword>
<dbReference type="Proteomes" id="UP000637423">
    <property type="component" value="Unassembled WGS sequence"/>
</dbReference>
<evidence type="ECO:0000256" key="11">
    <source>
        <dbReference type="SAM" id="Phobius"/>
    </source>
</evidence>
<dbReference type="PRINTS" id="PR00344">
    <property type="entry name" value="BCTRLSENSOR"/>
</dbReference>
<dbReference type="SUPFAM" id="SSF47384">
    <property type="entry name" value="Homodimeric domain of signal transducing histidine kinase"/>
    <property type="match status" value="1"/>
</dbReference>
<comment type="catalytic activity">
    <reaction evidence="1">
        <text>ATP + protein L-histidine = ADP + protein N-phospho-L-histidine.</text>
        <dbReference type="EC" id="2.7.13.3"/>
    </reaction>
</comment>
<dbReference type="GO" id="GO:0009927">
    <property type="term" value="F:histidine phosphotransfer kinase activity"/>
    <property type="evidence" value="ECO:0007669"/>
    <property type="project" value="TreeGrafter"/>
</dbReference>
<dbReference type="PANTHER" id="PTHR43047">
    <property type="entry name" value="TWO-COMPONENT HISTIDINE PROTEIN KINASE"/>
    <property type="match status" value="1"/>
</dbReference>
<dbReference type="RefSeq" id="WP_188568995.1">
    <property type="nucleotide sequence ID" value="NZ_BMED01000007.1"/>
</dbReference>
<protein>
    <recommendedName>
        <fullName evidence="10">Virulence sensor protein BvgS</fullName>
        <ecNumber evidence="2">2.7.13.3</ecNumber>
    </recommendedName>
</protein>
<keyword evidence="6" id="KW-0418">Kinase</keyword>
<keyword evidence="4" id="KW-0808">Transferase</keyword>
<dbReference type="AlphaFoldDB" id="A0A916V081"/>
<dbReference type="InterPro" id="IPR004358">
    <property type="entry name" value="Sig_transdc_His_kin-like_C"/>
</dbReference>
<evidence type="ECO:0000256" key="2">
    <source>
        <dbReference type="ARBA" id="ARBA00012438"/>
    </source>
</evidence>
<evidence type="ECO:0000259" key="12">
    <source>
        <dbReference type="PROSITE" id="PS50109"/>
    </source>
</evidence>
<accession>A0A916V081</accession>
<keyword evidence="7" id="KW-0902">Two-component regulatory system</keyword>
<dbReference type="EMBL" id="BMED01000007">
    <property type="protein sequence ID" value="GGC97439.1"/>
    <property type="molecule type" value="Genomic_DNA"/>
</dbReference>
<reference evidence="13" key="2">
    <citation type="submission" date="2020-09" db="EMBL/GenBank/DDBJ databases">
        <authorList>
            <person name="Sun Q."/>
            <person name="Zhou Y."/>
        </authorList>
    </citation>
    <scope>NUCLEOTIDE SEQUENCE</scope>
    <source>
        <strain evidence="13">CGMCC 1.10998</strain>
    </source>
</reference>
<dbReference type="InterPro" id="IPR005467">
    <property type="entry name" value="His_kinase_dom"/>
</dbReference>
<sequence length="478" mass="52592">MKLTLQTKIDISFALGLLTLGLLGYTAWRSNDQQTTDAIQVDHSHHVIAALESLRYVVTDGETGVRGYVITGDIAYLGPYQNDLNDVDNRYDNLRILTSDNPAQLQQLKTLKSLLDDRRAGLAKVLQLKREQGLDAARDSYLAGKGLVLHEQIRQAINTLQQGERSSLELATTRMEASRKQARLAIAACIILGLLITLGSFFVIRRDLIHRSITDEALRKSNEDLLAASARAQQSDRIKSSFLATMSHELRTPLNSIIGFSGILFQELAGPLNTEQKKQLGMVRESSRHLLALVNDVLDISKVEAGQLQVLQVPFPIAESLTRSVSLVAPLAEKKGLTLTTKIGGDLGEIVSDKRRLEQILINLLSNAVKFTEKGQITLTAEMVDDYAQDEDSVPQQIMRVQIQDTGMGIRPEDMPALFQPFRQIEDRVNKPHEGTGLGLAISQRLLALMGGQISVESVVGQGSIFTVILPRHGIATP</sequence>
<reference evidence="13" key="1">
    <citation type="journal article" date="2014" name="Int. J. Syst. Evol. Microbiol.">
        <title>Complete genome sequence of Corynebacterium casei LMG S-19264T (=DSM 44701T), isolated from a smear-ripened cheese.</title>
        <authorList>
            <consortium name="US DOE Joint Genome Institute (JGI-PGF)"/>
            <person name="Walter F."/>
            <person name="Albersmeier A."/>
            <person name="Kalinowski J."/>
            <person name="Ruckert C."/>
        </authorList>
    </citation>
    <scope>NUCLEOTIDE SEQUENCE</scope>
    <source>
        <strain evidence="13">CGMCC 1.10998</strain>
    </source>
</reference>
<dbReference type="InterPro" id="IPR003661">
    <property type="entry name" value="HisK_dim/P_dom"/>
</dbReference>
<proteinExistence type="predicted"/>
<evidence type="ECO:0000256" key="9">
    <source>
        <dbReference type="ARBA" id="ARBA00058004"/>
    </source>
</evidence>
<evidence type="ECO:0000256" key="5">
    <source>
        <dbReference type="ARBA" id="ARBA00022729"/>
    </source>
</evidence>
<evidence type="ECO:0000313" key="14">
    <source>
        <dbReference type="Proteomes" id="UP000637423"/>
    </source>
</evidence>
<organism evidence="13 14">
    <name type="scientific">Undibacterium terreum</name>
    <dbReference type="NCBI Taxonomy" id="1224302"/>
    <lineage>
        <taxon>Bacteria</taxon>
        <taxon>Pseudomonadati</taxon>
        <taxon>Pseudomonadota</taxon>
        <taxon>Betaproteobacteria</taxon>
        <taxon>Burkholderiales</taxon>
        <taxon>Oxalobacteraceae</taxon>
        <taxon>Undibacterium</taxon>
    </lineage>
</organism>
<keyword evidence="5" id="KW-0732">Signal</keyword>
<dbReference type="InterPro" id="IPR007891">
    <property type="entry name" value="CHASE3"/>
</dbReference>
<keyword evidence="11" id="KW-1133">Transmembrane helix</keyword>
<dbReference type="PROSITE" id="PS50109">
    <property type="entry name" value="HIS_KIN"/>
    <property type="match status" value="1"/>
</dbReference>
<evidence type="ECO:0000256" key="1">
    <source>
        <dbReference type="ARBA" id="ARBA00000085"/>
    </source>
</evidence>
<evidence type="ECO:0000256" key="3">
    <source>
        <dbReference type="ARBA" id="ARBA00022553"/>
    </source>
</evidence>
<evidence type="ECO:0000256" key="8">
    <source>
        <dbReference type="ARBA" id="ARBA00023026"/>
    </source>
</evidence>
<dbReference type="SMART" id="SM00388">
    <property type="entry name" value="HisKA"/>
    <property type="match status" value="1"/>
</dbReference>
<evidence type="ECO:0000256" key="4">
    <source>
        <dbReference type="ARBA" id="ARBA00022679"/>
    </source>
</evidence>
<evidence type="ECO:0000256" key="10">
    <source>
        <dbReference type="ARBA" id="ARBA00070152"/>
    </source>
</evidence>
<name>A0A916V081_9BURK</name>
<dbReference type="CDD" id="cd19410">
    <property type="entry name" value="HK9-like_sensor"/>
    <property type="match status" value="1"/>
</dbReference>
<dbReference type="SMART" id="SM00387">
    <property type="entry name" value="HATPase_c"/>
    <property type="match status" value="1"/>
</dbReference>